<keyword evidence="4 7" id="KW-0812">Transmembrane</keyword>
<comment type="subcellular location">
    <subcellularLocation>
        <location evidence="1">Cell membrane</location>
        <topology evidence="1">Multi-pass membrane protein</topology>
    </subcellularLocation>
</comment>
<protein>
    <recommendedName>
        <fullName evidence="8">ABC transmembrane type-1 domain-containing protein</fullName>
    </recommendedName>
</protein>
<feature type="transmembrane region" description="Helical" evidence="7">
    <location>
        <begin position="152"/>
        <end position="173"/>
    </location>
</feature>
<sequence>MNELSKKAVVLFPVVTCALLMLPLLFGFIDTVLPAFGYFPIASRNQFSLSIWLQLFSYSSLWQSILLTVFTGWAAALLSLVSALWLIMHCYQSRWWQFLEKTLAPFLAIPHAAMAIALLFLLAPSGWLIRLVSPWLSGFNYPPLWQTTQDSWGLSLILVLWVKELPFMLLVLMSACSQLPVKRSLALGQSFAYSSQQVWKDILFPQLIKRIRLPFFTVLAFSLTVVDVAQIIGPSKPVTLALLVWQWFSDSNIEMRLVGAAGSLLLLAVVLLSVTLCIGLEKLYLTKRLSKTMCGIRKAARSPVLARGVLVAMVVSLVLSLLVILIWSITWRWRFPDALPAEWSLHYWQQAGSYLLQPLVNSLSIALVSAAISLVLVLGCLEYQLKQARPSRWWSLMMYLPLLLPQVVFLFGVQVQLFKYRLDGNLITVIWAHLIFVLPYVYLSLAGSYRAFDKRYMQAAVSLSHSYWRSFISVKLPMLTRPIGLAFAIGFAVSIAQYLPTLFVGAGRVSTLTTEAVALASGGDRRVTAVMVIWQTLLPLLVYSAVIAWPKWRYRHFRGMHS</sequence>
<dbReference type="SUPFAM" id="SSF161098">
    <property type="entry name" value="MetI-like"/>
    <property type="match status" value="2"/>
</dbReference>
<dbReference type="Proteomes" id="UP001310248">
    <property type="component" value="Unassembled WGS sequence"/>
</dbReference>
<feature type="transmembrane region" description="Helical" evidence="7">
    <location>
        <begin position="257"/>
        <end position="283"/>
    </location>
</feature>
<dbReference type="EMBL" id="JAYDYW010000013">
    <property type="protein sequence ID" value="MEE1675508.1"/>
    <property type="molecule type" value="Genomic_DNA"/>
</dbReference>
<feature type="transmembrane region" description="Helical" evidence="7">
    <location>
        <begin position="12"/>
        <end position="41"/>
    </location>
</feature>
<evidence type="ECO:0000256" key="2">
    <source>
        <dbReference type="ARBA" id="ARBA00022448"/>
    </source>
</evidence>
<feature type="transmembrane region" description="Helical" evidence="7">
    <location>
        <begin position="108"/>
        <end position="132"/>
    </location>
</feature>
<dbReference type="CDD" id="cd06261">
    <property type="entry name" value="TM_PBP2"/>
    <property type="match status" value="1"/>
</dbReference>
<evidence type="ECO:0000256" key="7">
    <source>
        <dbReference type="SAM" id="Phobius"/>
    </source>
</evidence>
<evidence type="ECO:0000256" key="4">
    <source>
        <dbReference type="ARBA" id="ARBA00022692"/>
    </source>
</evidence>
<evidence type="ECO:0000256" key="3">
    <source>
        <dbReference type="ARBA" id="ARBA00022475"/>
    </source>
</evidence>
<name>A0ABU7G7X8_9ALTE</name>
<dbReference type="PANTHER" id="PTHR30183">
    <property type="entry name" value="MOLYBDENUM TRANSPORT SYSTEM PERMEASE PROTEIN MODB"/>
    <property type="match status" value="1"/>
</dbReference>
<feature type="transmembrane region" description="Helical" evidence="7">
    <location>
        <begin position="213"/>
        <end position="233"/>
    </location>
</feature>
<evidence type="ECO:0000256" key="1">
    <source>
        <dbReference type="ARBA" id="ARBA00004651"/>
    </source>
</evidence>
<feature type="domain" description="ABC transmembrane type-1" evidence="8">
    <location>
        <begin position="61"/>
        <end position="276"/>
    </location>
</feature>
<keyword evidence="6 7" id="KW-0472">Membrane</keyword>
<comment type="caution">
    <text evidence="9">The sequence shown here is derived from an EMBL/GenBank/DDBJ whole genome shotgun (WGS) entry which is preliminary data.</text>
</comment>
<proteinExistence type="predicted"/>
<keyword evidence="10" id="KW-1185">Reference proteome</keyword>
<organism evidence="9 10">
    <name type="scientific">Agarivorans aestuarii</name>
    <dbReference type="NCBI Taxonomy" id="1563703"/>
    <lineage>
        <taxon>Bacteria</taxon>
        <taxon>Pseudomonadati</taxon>
        <taxon>Pseudomonadota</taxon>
        <taxon>Gammaproteobacteria</taxon>
        <taxon>Alteromonadales</taxon>
        <taxon>Alteromonadaceae</taxon>
        <taxon>Agarivorans</taxon>
    </lineage>
</organism>
<feature type="transmembrane region" description="Helical" evidence="7">
    <location>
        <begin position="61"/>
        <end position="87"/>
    </location>
</feature>
<feature type="transmembrane region" description="Helical" evidence="7">
    <location>
        <begin position="425"/>
        <end position="445"/>
    </location>
</feature>
<dbReference type="Gene3D" id="1.10.3720.10">
    <property type="entry name" value="MetI-like"/>
    <property type="match status" value="2"/>
</dbReference>
<gene>
    <name evidence="9" type="ORF">SNR37_000834</name>
</gene>
<reference evidence="10" key="1">
    <citation type="submission" date="2023-07" db="EMBL/GenBank/DDBJ databases">
        <title>Draft genome sequence of Agarivorans aestuarii strain ZMCS4, a CAZymes producing bacteria isolated from the marine brown algae Clodostephus spongiosus.</title>
        <authorList>
            <person name="Lorente B."/>
            <person name="Cabral C."/>
            <person name="Frias J."/>
            <person name="Faria J."/>
            <person name="Toubarro D."/>
        </authorList>
    </citation>
    <scope>NUCLEOTIDE SEQUENCE [LARGE SCALE GENOMIC DNA]</scope>
    <source>
        <strain evidence="10">ZMCS4</strain>
    </source>
</reference>
<dbReference type="PANTHER" id="PTHR30183:SF6">
    <property type="entry name" value="INNER MEMBRANE ABC TRANSPORTER PERMEASE PROTEIN YNJC"/>
    <property type="match status" value="1"/>
</dbReference>
<feature type="transmembrane region" description="Helical" evidence="7">
    <location>
        <begin position="527"/>
        <end position="549"/>
    </location>
</feature>
<feature type="transmembrane region" description="Helical" evidence="7">
    <location>
        <begin position="483"/>
        <end position="507"/>
    </location>
</feature>
<feature type="transmembrane region" description="Helical" evidence="7">
    <location>
        <begin position="363"/>
        <end position="381"/>
    </location>
</feature>
<dbReference type="InterPro" id="IPR000515">
    <property type="entry name" value="MetI-like"/>
</dbReference>
<dbReference type="RefSeq" id="WP_329776379.1">
    <property type="nucleotide sequence ID" value="NZ_JAYDYW010000013.1"/>
</dbReference>
<evidence type="ECO:0000313" key="10">
    <source>
        <dbReference type="Proteomes" id="UP001310248"/>
    </source>
</evidence>
<keyword evidence="5 7" id="KW-1133">Transmembrane helix</keyword>
<keyword evidence="2" id="KW-0813">Transport</keyword>
<feature type="transmembrane region" description="Helical" evidence="7">
    <location>
        <begin position="304"/>
        <end position="329"/>
    </location>
</feature>
<accession>A0ABU7G7X8</accession>
<dbReference type="InterPro" id="IPR035906">
    <property type="entry name" value="MetI-like_sf"/>
</dbReference>
<feature type="domain" description="ABC transmembrane type-1" evidence="8">
    <location>
        <begin position="359"/>
        <end position="543"/>
    </location>
</feature>
<evidence type="ECO:0000313" key="9">
    <source>
        <dbReference type="EMBL" id="MEE1675508.1"/>
    </source>
</evidence>
<evidence type="ECO:0000259" key="8">
    <source>
        <dbReference type="PROSITE" id="PS50928"/>
    </source>
</evidence>
<dbReference type="PROSITE" id="PS50928">
    <property type="entry name" value="ABC_TM1"/>
    <property type="match status" value="2"/>
</dbReference>
<feature type="transmembrane region" description="Helical" evidence="7">
    <location>
        <begin position="393"/>
        <end position="413"/>
    </location>
</feature>
<evidence type="ECO:0000256" key="6">
    <source>
        <dbReference type="ARBA" id="ARBA00023136"/>
    </source>
</evidence>
<keyword evidence="3" id="KW-1003">Cell membrane</keyword>
<evidence type="ECO:0000256" key="5">
    <source>
        <dbReference type="ARBA" id="ARBA00022989"/>
    </source>
</evidence>
<reference evidence="9 10" key="2">
    <citation type="submission" date="2023-12" db="EMBL/GenBank/DDBJ databases">
        <authorList>
            <consortium name="Cladostephus spongiosus"/>
            <person name="Lorente B."/>
            <person name="Cabral C."/>
            <person name="Frias J."/>
            <person name="Faria J."/>
            <person name="Toubarro D."/>
        </authorList>
    </citation>
    <scope>NUCLEOTIDE SEQUENCE [LARGE SCALE GENOMIC DNA]</scope>
    <source>
        <strain evidence="9 10">ZMCS4</strain>
    </source>
</reference>